<dbReference type="Pfam" id="PF00069">
    <property type="entry name" value="Pkinase"/>
    <property type="match status" value="1"/>
</dbReference>
<dbReference type="InterPro" id="IPR017441">
    <property type="entry name" value="Protein_kinase_ATP_BS"/>
</dbReference>
<dbReference type="GO" id="GO:0005524">
    <property type="term" value="F:ATP binding"/>
    <property type="evidence" value="ECO:0007669"/>
    <property type="project" value="UniProtKB-UniRule"/>
</dbReference>
<organism evidence="7">
    <name type="scientific">Hexamita inflata</name>
    <dbReference type="NCBI Taxonomy" id="28002"/>
    <lineage>
        <taxon>Eukaryota</taxon>
        <taxon>Metamonada</taxon>
        <taxon>Diplomonadida</taxon>
        <taxon>Hexamitidae</taxon>
        <taxon>Hexamitinae</taxon>
        <taxon>Hexamita</taxon>
    </lineage>
</organism>
<evidence type="ECO:0000259" key="6">
    <source>
        <dbReference type="PROSITE" id="PS50011"/>
    </source>
</evidence>
<evidence type="ECO:0000256" key="1">
    <source>
        <dbReference type="ARBA" id="ARBA00006485"/>
    </source>
</evidence>
<evidence type="ECO:0000256" key="4">
    <source>
        <dbReference type="PROSITE-ProRule" id="PRU10141"/>
    </source>
</evidence>
<dbReference type="InterPro" id="IPR008271">
    <property type="entry name" value="Ser/Thr_kinase_AS"/>
</dbReference>
<dbReference type="Proteomes" id="UP001642409">
    <property type="component" value="Unassembled WGS sequence"/>
</dbReference>
<dbReference type="GO" id="GO:0005634">
    <property type="term" value="C:nucleus"/>
    <property type="evidence" value="ECO:0007669"/>
    <property type="project" value="TreeGrafter"/>
</dbReference>
<dbReference type="EMBL" id="CAXDID020000242">
    <property type="protein sequence ID" value="CAL6062870.1"/>
    <property type="molecule type" value="Genomic_DNA"/>
</dbReference>
<dbReference type="PANTHER" id="PTHR24056:SF538">
    <property type="entry name" value="SERINE_THREONINE-PROTEIN KINASE PRP4 HOMOLOG"/>
    <property type="match status" value="1"/>
</dbReference>
<dbReference type="InterPro" id="IPR050108">
    <property type="entry name" value="CDK"/>
</dbReference>
<dbReference type="SMART" id="SM00220">
    <property type="entry name" value="S_TKc"/>
    <property type="match status" value="1"/>
</dbReference>
<dbReference type="Gene3D" id="1.10.510.10">
    <property type="entry name" value="Transferase(Phosphotransferase) domain 1"/>
    <property type="match status" value="1"/>
</dbReference>
<feature type="domain" description="Protein kinase" evidence="6">
    <location>
        <begin position="47"/>
        <end position="363"/>
    </location>
</feature>
<keyword evidence="9" id="KW-1185">Reference proteome</keyword>
<keyword evidence="5" id="KW-0723">Serine/threonine-protein kinase</keyword>
<evidence type="ECO:0000313" key="9">
    <source>
        <dbReference type="Proteomes" id="UP001642409"/>
    </source>
</evidence>
<dbReference type="PROSITE" id="PS00108">
    <property type="entry name" value="PROTEIN_KINASE_ST"/>
    <property type="match status" value="1"/>
</dbReference>
<sequence>MPIQNQIAKSLPDLFFRRLYDSIPKSFQPVQASKFLFTTLVLPKMRTQIVRVLGSGSFGIVILCKPKKDKLVAVKCPVLQGFGDYEQCKQALRLHTRELLLQEYLATKRFAEFAGVNAVKVEDYQVFGSLQMLSMEYYGRNLEEQMNDIDNIHDVSTQILEICSKLDEANIIHNDIKLNNFLYDGKIVKLIDFGKAVVKPYAIKEITAAKQQQRPAQILLEQITPYCGPYCLIQPHYQNFLDQYLKQDLCASLLCIYYLQKRQVDKFQEFQFPMQDINKICQLVRIFGSEVIEKVVDEGHIFFGEKAMLEPDLHSVWNRFGFNKIGPLGFLCDKLMQYNEQGINYKRFSIEMMKLISKVVQLI</sequence>
<evidence type="ECO:0000256" key="2">
    <source>
        <dbReference type="ARBA" id="ARBA00022741"/>
    </source>
</evidence>
<keyword evidence="3 4" id="KW-0067">ATP-binding</keyword>
<dbReference type="PANTHER" id="PTHR24056">
    <property type="entry name" value="CELL DIVISION PROTEIN KINASE"/>
    <property type="match status" value="1"/>
</dbReference>
<dbReference type="SUPFAM" id="SSF56112">
    <property type="entry name" value="Protein kinase-like (PK-like)"/>
    <property type="match status" value="1"/>
</dbReference>
<dbReference type="PROSITE" id="PS00107">
    <property type="entry name" value="PROTEIN_KINASE_ATP"/>
    <property type="match status" value="1"/>
</dbReference>
<accession>A0AA86NBS4</accession>
<gene>
    <name evidence="7" type="ORF">HINF_LOCUS3769</name>
    <name evidence="8" type="ORF">HINF_LOCUS50435</name>
</gene>
<feature type="binding site" evidence="4">
    <location>
        <position position="75"/>
    </location>
    <ligand>
        <name>ATP</name>
        <dbReference type="ChEBI" id="CHEBI:30616"/>
    </ligand>
</feature>
<keyword evidence="8" id="KW-0418">Kinase</keyword>
<dbReference type="PROSITE" id="PS50011">
    <property type="entry name" value="PROTEIN_KINASE_DOM"/>
    <property type="match status" value="1"/>
</dbReference>
<comment type="caution">
    <text evidence="7">The sequence shown here is derived from an EMBL/GenBank/DDBJ whole genome shotgun (WGS) entry which is preliminary data.</text>
</comment>
<evidence type="ECO:0000313" key="8">
    <source>
        <dbReference type="EMBL" id="CAL6062870.1"/>
    </source>
</evidence>
<proteinExistence type="inferred from homology"/>
<comment type="similarity">
    <text evidence="1">Belongs to the protein kinase superfamily. CMGC Ser/Thr protein kinase family. CDC2/CDKX subfamily.</text>
</comment>
<name>A0AA86NBS4_9EUKA</name>
<evidence type="ECO:0000256" key="5">
    <source>
        <dbReference type="RuleBase" id="RU000304"/>
    </source>
</evidence>
<dbReference type="InterPro" id="IPR011009">
    <property type="entry name" value="Kinase-like_dom_sf"/>
</dbReference>
<dbReference type="AlphaFoldDB" id="A0AA86NBS4"/>
<evidence type="ECO:0000313" key="7">
    <source>
        <dbReference type="EMBL" id="CAI9916124.1"/>
    </source>
</evidence>
<keyword evidence="2 4" id="KW-0547">Nucleotide-binding</keyword>
<reference evidence="7" key="1">
    <citation type="submission" date="2023-06" db="EMBL/GenBank/DDBJ databases">
        <authorList>
            <person name="Kurt Z."/>
        </authorList>
    </citation>
    <scope>NUCLEOTIDE SEQUENCE</scope>
</reference>
<dbReference type="EMBL" id="CATOUU010000094">
    <property type="protein sequence ID" value="CAI9916124.1"/>
    <property type="molecule type" value="Genomic_DNA"/>
</dbReference>
<keyword evidence="8" id="KW-0808">Transferase</keyword>
<reference evidence="8 9" key="2">
    <citation type="submission" date="2024-07" db="EMBL/GenBank/DDBJ databases">
        <authorList>
            <person name="Akdeniz Z."/>
        </authorList>
    </citation>
    <scope>NUCLEOTIDE SEQUENCE [LARGE SCALE GENOMIC DNA]</scope>
</reference>
<dbReference type="InterPro" id="IPR000719">
    <property type="entry name" value="Prot_kinase_dom"/>
</dbReference>
<protein>
    <submittedName>
        <fullName evidence="7">CMGC DYRK</fullName>
    </submittedName>
    <submittedName>
        <fullName evidence="8">Kinase</fullName>
    </submittedName>
</protein>
<dbReference type="GO" id="GO:0004674">
    <property type="term" value="F:protein serine/threonine kinase activity"/>
    <property type="evidence" value="ECO:0007669"/>
    <property type="project" value="UniProtKB-KW"/>
</dbReference>
<evidence type="ECO:0000256" key="3">
    <source>
        <dbReference type="ARBA" id="ARBA00022840"/>
    </source>
</evidence>